<gene>
    <name evidence="2" type="primary">nagB_2</name>
    <name evidence="2" type="ORF">GCM10007940_44390</name>
</gene>
<dbReference type="Gene3D" id="3.40.50.1360">
    <property type="match status" value="1"/>
</dbReference>
<accession>A0AA37ST04</accession>
<dbReference type="GO" id="GO:0042802">
    <property type="term" value="F:identical protein binding"/>
    <property type="evidence" value="ECO:0007669"/>
    <property type="project" value="TreeGrafter"/>
</dbReference>
<dbReference type="PANTHER" id="PTHR11280:SF6">
    <property type="entry name" value="GLUCOSAMINE-6-PHOSPHATE ISOMERASE NAGB"/>
    <property type="match status" value="1"/>
</dbReference>
<evidence type="ECO:0000313" key="2">
    <source>
        <dbReference type="EMBL" id="GLR19823.1"/>
    </source>
</evidence>
<keyword evidence="3" id="KW-1185">Reference proteome</keyword>
<feature type="domain" description="Glucosamine/galactosamine-6-phosphate isomerase" evidence="1">
    <location>
        <begin position="19"/>
        <end position="236"/>
    </location>
</feature>
<evidence type="ECO:0000313" key="3">
    <source>
        <dbReference type="Proteomes" id="UP001156666"/>
    </source>
</evidence>
<dbReference type="GO" id="GO:0005737">
    <property type="term" value="C:cytoplasm"/>
    <property type="evidence" value="ECO:0007669"/>
    <property type="project" value="TreeGrafter"/>
</dbReference>
<name>A0AA37ST04_9BACT</name>
<dbReference type="Proteomes" id="UP001156666">
    <property type="component" value="Unassembled WGS sequence"/>
</dbReference>
<dbReference type="GO" id="GO:0004342">
    <property type="term" value="F:glucosamine-6-phosphate deaminase activity"/>
    <property type="evidence" value="ECO:0007669"/>
    <property type="project" value="InterPro"/>
</dbReference>
<comment type="caution">
    <text evidence="2">The sequence shown here is derived from an EMBL/GenBank/DDBJ whole genome shotgun (WGS) entry which is preliminary data.</text>
</comment>
<dbReference type="RefSeq" id="WP_235293352.1">
    <property type="nucleotide sequence ID" value="NZ_BSOH01000037.1"/>
</dbReference>
<dbReference type="InterPro" id="IPR004547">
    <property type="entry name" value="Glucosamine6P_isomerase"/>
</dbReference>
<sequence length="259" mass="28664">MRLDKVEQLNVAVFDTSFEMGKQVAIDFANEVKSLLEQQDEVRCVFAAAPSQNPFIAYLIENCDVDWTKVVAFHMDEYIGLAPNSESSFSYFLHEKLFSKVPISAFHVMDTSTMSTSDLSDQYSKMLSEKEIDIVVMGIGENGHIAFNDPPVADFNDPLKVKVVELDEACKIQQVNDGAFETINDVPTHAVTMTVPALIDTKKIFCIVPGVRKAEAVHNTLTGPIKETCPASILRTCSYATLYVDSDAFSQCDASLLEL</sequence>
<organism evidence="2 3">
    <name type="scientific">Portibacter lacus</name>
    <dbReference type="NCBI Taxonomy" id="1099794"/>
    <lineage>
        <taxon>Bacteria</taxon>
        <taxon>Pseudomonadati</taxon>
        <taxon>Bacteroidota</taxon>
        <taxon>Saprospiria</taxon>
        <taxon>Saprospirales</taxon>
        <taxon>Haliscomenobacteraceae</taxon>
        <taxon>Portibacter</taxon>
    </lineage>
</organism>
<dbReference type="PANTHER" id="PTHR11280">
    <property type="entry name" value="GLUCOSAMINE-6-PHOSPHATE ISOMERASE"/>
    <property type="match status" value="1"/>
</dbReference>
<dbReference type="GO" id="GO:0006046">
    <property type="term" value="P:N-acetylglucosamine catabolic process"/>
    <property type="evidence" value="ECO:0007669"/>
    <property type="project" value="TreeGrafter"/>
</dbReference>
<proteinExistence type="predicted"/>
<dbReference type="SUPFAM" id="SSF100950">
    <property type="entry name" value="NagB/RpiA/CoA transferase-like"/>
    <property type="match status" value="1"/>
</dbReference>
<dbReference type="GO" id="GO:0006043">
    <property type="term" value="P:glucosamine catabolic process"/>
    <property type="evidence" value="ECO:0007669"/>
    <property type="project" value="TreeGrafter"/>
</dbReference>
<reference evidence="2" key="2">
    <citation type="submission" date="2023-01" db="EMBL/GenBank/DDBJ databases">
        <title>Draft genome sequence of Portibacter lacus strain NBRC 108769.</title>
        <authorList>
            <person name="Sun Q."/>
            <person name="Mori K."/>
        </authorList>
    </citation>
    <scope>NUCLEOTIDE SEQUENCE</scope>
    <source>
        <strain evidence="2">NBRC 108769</strain>
    </source>
</reference>
<evidence type="ECO:0000259" key="1">
    <source>
        <dbReference type="Pfam" id="PF01182"/>
    </source>
</evidence>
<dbReference type="AlphaFoldDB" id="A0AA37ST04"/>
<dbReference type="InterPro" id="IPR006148">
    <property type="entry name" value="Glc/Gal-6P_isomerase"/>
</dbReference>
<dbReference type="CDD" id="cd01399">
    <property type="entry name" value="GlcN6P_deaminase"/>
    <property type="match status" value="1"/>
</dbReference>
<dbReference type="EMBL" id="BSOH01000037">
    <property type="protein sequence ID" value="GLR19823.1"/>
    <property type="molecule type" value="Genomic_DNA"/>
</dbReference>
<dbReference type="GO" id="GO:0019262">
    <property type="term" value="P:N-acetylneuraminate catabolic process"/>
    <property type="evidence" value="ECO:0007669"/>
    <property type="project" value="TreeGrafter"/>
</dbReference>
<reference evidence="2" key="1">
    <citation type="journal article" date="2014" name="Int. J. Syst. Evol. Microbiol.">
        <title>Complete genome sequence of Corynebacterium casei LMG S-19264T (=DSM 44701T), isolated from a smear-ripened cheese.</title>
        <authorList>
            <consortium name="US DOE Joint Genome Institute (JGI-PGF)"/>
            <person name="Walter F."/>
            <person name="Albersmeier A."/>
            <person name="Kalinowski J."/>
            <person name="Ruckert C."/>
        </authorList>
    </citation>
    <scope>NUCLEOTIDE SEQUENCE</scope>
    <source>
        <strain evidence="2">NBRC 108769</strain>
    </source>
</reference>
<dbReference type="Pfam" id="PF01182">
    <property type="entry name" value="Glucosamine_iso"/>
    <property type="match status" value="1"/>
</dbReference>
<dbReference type="InterPro" id="IPR037171">
    <property type="entry name" value="NagB/RpiA_transferase-like"/>
</dbReference>
<protein>
    <submittedName>
        <fullName evidence="2">Glucosamine-6-phosphate deaminase</fullName>
    </submittedName>
</protein>
<dbReference type="GO" id="GO:0005975">
    <property type="term" value="P:carbohydrate metabolic process"/>
    <property type="evidence" value="ECO:0007669"/>
    <property type="project" value="InterPro"/>
</dbReference>